<sequence length="284" mass="30551">MNRFKKMWCAVVVVLTFIVGAASLAAAAPKALILATTTSTQDSGLLDVLIPAFEKQSGYFVKTIAVGSGQAMAMGKKGEADVLLVHSPDDEKKFMVEGFGVNRRLVMHNDFVIVGPPNDPAKLRGTKTSAEAVKKIAHSGSLFLSRGDNSGTHAKEKKLWKAAGINAEGQKWYQQTGLGMGETLNVAAEKKGYALTDRGTYLALIKRLRLEILVEGDPSLLNVYHVIEVNPVKWSKVNVAGAKAFADFMVSQKVQKIIGTFGVDKFGAPLFFPDAGKKPETLGL</sequence>
<dbReference type="InterPro" id="IPR052738">
    <property type="entry name" value="ABC-Tungstate_binding"/>
</dbReference>
<organism evidence="3 4">
    <name type="scientific">Pelotalea chapellei</name>
    <dbReference type="NCBI Taxonomy" id="44671"/>
    <lineage>
        <taxon>Bacteria</taxon>
        <taxon>Pseudomonadati</taxon>
        <taxon>Thermodesulfobacteriota</taxon>
        <taxon>Desulfuromonadia</taxon>
        <taxon>Geobacterales</taxon>
        <taxon>Geobacteraceae</taxon>
        <taxon>Pelotalea</taxon>
    </lineage>
</organism>
<gene>
    <name evidence="3" type="ORF">KJB30_13780</name>
</gene>
<keyword evidence="4" id="KW-1185">Reference proteome</keyword>
<evidence type="ECO:0000256" key="1">
    <source>
        <dbReference type="SAM" id="SignalP"/>
    </source>
</evidence>
<evidence type="ECO:0000313" key="3">
    <source>
        <dbReference type="EMBL" id="MBT1072861.1"/>
    </source>
</evidence>
<comment type="caution">
    <text evidence="3">The sequence shown here is derived from an EMBL/GenBank/DDBJ whole genome shotgun (WGS) entry which is preliminary data.</text>
</comment>
<keyword evidence="1" id="KW-0732">Signal</keyword>
<dbReference type="SUPFAM" id="SSF53850">
    <property type="entry name" value="Periplasmic binding protein-like II"/>
    <property type="match status" value="1"/>
</dbReference>
<feature type="domain" description="PBP" evidence="2">
    <location>
        <begin position="26"/>
        <end position="252"/>
    </location>
</feature>
<reference evidence="3 4" key="1">
    <citation type="submission" date="2021-05" db="EMBL/GenBank/DDBJ databases">
        <title>The draft genome of Geobacter chapellei DSM 13688.</title>
        <authorList>
            <person name="Xu Z."/>
            <person name="Masuda Y."/>
            <person name="Itoh H."/>
            <person name="Senoo K."/>
        </authorList>
    </citation>
    <scope>NUCLEOTIDE SEQUENCE [LARGE SCALE GENOMIC DNA]</scope>
    <source>
        <strain evidence="3 4">DSM 13688</strain>
    </source>
</reference>
<dbReference type="PANTHER" id="PTHR37945:SF1">
    <property type="entry name" value="EXTRACELLULAR TUNGSTATE BINDING PROTEIN"/>
    <property type="match status" value="1"/>
</dbReference>
<feature type="signal peptide" evidence="1">
    <location>
        <begin position="1"/>
        <end position="27"/>
    </location>
</feature>
<feature type="chain" id="PRO_5045953906" evidence="1">
    <location>
        <begin position="28"/>
        <end position="284"/>
    </location>
</feature>
<dbReference type="Gene3D" id="3.40.190.10">
    <property type="entry name" value="Periplasmic binding protein-like II"/>
    <property type="match status" value="2"/>
</dbReference>
<dbReference type="InterPro" id="IPR024370">
    <property type="entry name" value="PBP_domain"/>
</dbReference>
<evidence type="ECO:0000259" key="2">
    <source>
        <dbReference type="Pfam" id="PF12849"/>
    </source>
</evidence>
<name>A0ABS5UB37_9BACT</name>
<proteinExistence type="predicted"/>
<dbReference type="PANTHER" id="PTHR37945">
    <property type="entry name" value="EXTRACELLULAR TUNGSTATE BINDING PROTEIN"/>
    <property type="match status" value="1"/>
</dbReference>
<dbReference type="RefSeq" id="WP_214300285.1">
    <property type="nucleotide sequence ID" value="NZ_JAHDYS010000013.1"/>
</dbReference>
<dbReference type="EMBL" id="JAHDYS010000013">
    <property type="protein sequence ID" value="MBT1072861.1"/>
    <property type="molecule type" value="Genomic_DNA"/>
</dbReference>
<dbReference type="Proteomes" id="UP000784128">
    <property type="component" value="Unassembled WGS sequence"/>
</dbReference>
<evidence type="ECO:0000313" key="4">
    <source>
        <dbReference type="Proteomes" id="UP000784128"/>
    </source>
</evidence>
<dbReference type="Pfam" id="PF12849">
    <property type="entry name" value="PBP_like_2"/>
    <property type="match status" value="1"/>
</dbReference>
<protein>
    <submittedName>
        <fullName evidence="3">Substrate-binding domain-containing protein</fullName>
    </submittedName>
</protein>
<accession>A0ABS5UB37</accession>